<feature type="transmembrane region" description="Helical" evidence="1">
    <location>
        <begin position="308"/>
        <end position="326"/>
    </location>
</feature>
<dbReference type="AlphaFoldDB" id="A0A5R9L256"/>
<accession>A0A5R9L256</accession>
<dbReference type="OrthoDB" id="660047at2"/>
<dbReference type="RefSeq" id="WP_138363824.1">
    <property type="nucleotide sequence ID" value="NZ_VCEJ01000002.1"/>
</dbReference>
<keyword evidence="1" id="KW-1133">Transmembrane helix</keyword>
<dbReference type="Proteomes" id="UP000306402">
    <property type="component" value="Unassembled WGS sequence"/>
</dbReference>
<feature type="transmembrane region" description="Helical" evidence="1">
    <location>
        <begin position="278"/>
        <end position="296"/>
    </location>
</feature>
<reference evidence="2 3" key="1">
    <citation type="submission" date="2019-05" db="EMBL/GenBank/DDBJ databases">
        <authorList>
            <person name="Qu J.-H."/>
        </authorList>
    </citation>
    <scope>NUCLEOTIDE SEQUENCE [LARGE SCALE GENOMIC DNA]</scope>
    <source>
        <strain evidence="2 3">T17</strain>
    </source>
</reference>
<keyword evidence="3" id="KW-1185">Reference proteome</keyword>
<feature type="transmembrane region" description="Helical" evidence="1">
    <location>
        <begin position="162"/>
        <end position="179"/>
    </location>
</feature>
<feature type="transmembrane region" description="Helical" evidence="1">
    <location>
        <begin position="215"/>
        <end position="233"/>
    </location>
</feature>
<evidence type="ECO:0000256" key="1">
    <source>
        <dbReference type="SAM" id="Phobius"/>
    </source>
</evidence>
<evidence type="ECO:0000313" key="3">
    <source>
        <dbReference type="Proteomes" id="UP000306402"/>
    </source>
</evidence>
<feature type="transmembrane region" description="Helical" evidence="1">
    <location>
        <begin position="137"/>
        <end position="155"/>
    </location>
</feature>
<dbReference type="EMBL" id="VCEJ01000002">
    <property type="protein sequence ID" value="TLV02613.1"/>
    <property type="molecule type" value="Genomic_DNA"/>
</dbReference>
<organism evidence="2 3">
    <name type="scientific">Dyadobacter luticola</name>
    <dbReference type="NCBI Taxonomy" id="1979387"/>
    <lineage>
        <taxon>Bacteria</taxon>
        <taxon>Pseudomonadati</taxon>
        <taxon>Bacteroidota</taxon>
        <taxon>Cytophagia</taxon>
        <taxon>Cytophagales</taxon>
        <taxon>Spirosomataceae</taxon>
        <taxon>Dyadobacter</taxon>
    </lineage>
</organism>
<gene>
    <name evidence="2" type="ORF">FEN17_03040</name>
</gene>
<feature type="transmembrane region" description="Helical" evidence="1">
    <location>
        <begin position="253"/>
        <end position="271"/>
    </location>
</feature>
<feature type="transmembrane region" description="Helical" evidence="1">
    <location>
        <begin position="55"/>
        <end position="75"/>
    </location>
</feature>
<name>A0A5R9L256_9BACT</name>
<protein>
    <recommendedName>
        <fullName evidence="4">DUF2157 domain-containing protein</fullName>
    </recommendedName>
</protein>
<feature type="transmembrane region" description="Helical" evidence="1">
    <location>
        <begin position="114"/>
        <end position="131"/>
    </location>
</feature>
<feature type="transmembrane region" description="Helical" evidence="1">
    <location>
        <begin position="185"/>
        <end position="203"/>
    </location>
</feature>
<comment type="caution">
    <text evidence="2">The sequence shown here is derived from an EMBL/GenBank/DDBJ whole genome shotgun (WGS) entry which is preliminary data.</text>
</comment>
<sequence>MRKAYNITWIENLHIVQTAAKWKSKNLLTSEQEALVKTKFPEHFYRPGLFVKSGLFIFGLIGCSFFAGFLSIFVADMASENTFSVVSLIAAVAYFFFLEHLIKNNKLYHSGIDNALLYAGIGAAMTPVFLLFEGAGFAVYCMLALIILTVATLRYADLLTTLGCFLALFALVGDLMMKFPIGKALLPFALMILSAIVFSQVRLIRNIYYQECKMLLQGLCMVVFYLGGNYFIVREGNAMLNELHLPISPQIDFAPLFYLFTTAIPIGYIFFGLKKHDRLFLIIGLFCFGFSIYTYRHYFSPLTPAQELLVAGALLITIAASAIKYLHTPKFGLSDEQDGRRKLANLEAILVAQNLGQTPAEKGFEFGGGNFGGGGAGEVY</sequence>
<feature type="transmembrane region" description="Helical" evidence="1">
    <location>
        <begin position="81"/>
        <end position="102"/>
    </location>
</feature>
<keyword evidence="1" id="KW-0472">Membrane</keyword>
<proteinExistence type="predicted"/>
<keyword evidence="1" id="KW-0812">Transmembrane</keyword>
<evidence type="ECO:0008006" key="4">
    <source>
        <dbReference type="Google" id="ProtNLM"/>
    </source>
</evidence>
<evidence type="ECO:0000313" key="2">
    <source>
        <dbReference type="EMBL" id="TLV02613.1"/>
    </source>
</evidence>